<evidence type="ECO:0000313" key="3">
    <source>
        <dbReference type="Proteomes" id="UP000251213"/>
    </source>
</evidence>
<protein>
    <recommendedName>
        <fullName evidence="4">HEAT repeat domain-containing protein</fullName>
    </recommendedName>
</protein>
<dbReference type="EMBL" id="QJKK01000002">
    <property type="protein sequence ID" value="RAL26284.1"/>
    <property type="molecule type" value="Genomic_DNA"/>
</dbReference>
<reference evidence="2 3" key="2">
    <citation type="submission" date="2018-06" db="EMBL/GenBank/DDBJ databases">
        <authorList>
            <person name="Zhirakovskaya E."/>
        </authorList>
    </citation>
    <scope>NUCLEOTIDE SEQUENCE [LARGE SCALE GENOMIC DNA]</scope>
    <source>
        <strain evidence="2 3">FBKL4.011</strain>
    </source>
</reference>
<dbReference type="Gene3D" id="1.25.10.10">
    <property type="entry name" value="Leucine-rich Repeat Variant"/>
    <property type="match status" value="1"/>
</dbReference>
<feature type="compositionally biased region" description="Basic and acidic residues" evidence="1">
    <location>
        <begin position="1"/>
        <end position="14"/>
    </location>
</feature>
<gene>
    <name evidence="2" type="ORF">DL897_04630</name>
</gene>
<evidence type="ECO:0000313" key="2">
    <source>
        <dbReference type="EMBL" id="RAL26284.1"/>
    </source>
</evidence>
<dbReference type="RefSeq" id="WP_113657969.1">
    <property type="nucleotide sequence ID" value="NZ_KZ845664.1"/>
</dbReference>
<sequence length="163" mass="18672">MIEKGSKEKKKPSLDNKAGLSPWNHITDAEAKQLRQGGMVAQDELEAEEVYSISEFIQALFETNEKVRMTAAYRLSRMGKEAIEPLEACLQSDIEDVRFWAAWAITMIDPSQDKYVSLMIQQMTKQNHNRYIFVAATEALHEVMSYKASRKGSNKPNRLFIIK</sequence>
<feature type="region of interest" description="Disordered" evidence="1">
    <location>
        <begin position="1"/>
        <end position="22"/>
    </location>
</feature>
<proteinExistence type="predicted"/>
<evidence type="ECO:0000256" key="1">
    <source>
        <dbReference type="SAM" id="MobiDB-lite"/>
    </source>
</evidence>
<keyword evidence="3" id="KW-1185">Reference proteome</keyword>
<organism evidence="2 3">
    <name type="scientific">Thermoflavimicrobium daqui</name>
    <dbReference type="NCBI Taxonomy" id="2137476"/>
    <lineage>
        <taxon>Bacteria</taxon>
        <taxon>Bacillati</taxon>
        <taxon>Bacillota</taxon>
        <taxon>Bacilli</taxon>
        <taxon>Bacillales</taxon>
        <taxon>Thermoactinomycetaceae</taxon>
        <taxon>Thermoflavimicrobium</taxon>
    </lineage>
</organism>
<dbReference type="SUPFAM" id="SSF48371">
    <property type="entry name" value="ARM repeat"/>
    <property type="match status" value="1"/>
</dbReference>
<accession>A0A364K7L9</accession>
<dbReference type="OrthoDB" id="2663371at2"/>
<dbReference type="InterPro" id="IPR011989">
    <property type="entry name" value="ARM-like"/>
</dbReference>
<comment type="caution">
    <text evidence="2">The sequence shown here is derived from an EMBL/GenBank/DDBJ whole genome shotgun (WGS) entry which is preliminary data.</text>
</comment>
<evidence type="ECO:0008006" key="4">
    <source>
        <dbReference type="Google" id="ProtNLM"/>
    </source>
</evidence>
<dbReference type="AlphaFoldDB" id="A0A364K7L9"/>
<dbReference type="Proteomes" id="UP000251213">
    <property type="component" value="Unassembled WGS sequence"/>
</dbReference>
<name>A0A364K7L9_9BACL</name>
<dbReference type="Pfam" id="PF13646">
    <property type="entry name" value="HEAT_2"/>
    <property type="match status" value="1"/>
</dbReference>
<reference evidence="2 3" key="1">
    <citation type="submission" date="2018-06" db="EMBL/GenBank/DDBJ databases">
        <title>Thermoflavimicrobium daqus sp. nov., a thermophilic microbe isolated from Moutai-flavour Daqu.</title>
        <authorList>
            <person name="Wang X."/>
            <person name="Zhou H."/>
        </authorList>
    </citation>
    <scope>NUCLEOTIDE SEQUENCE [LARGE SCALE GENOMIC DNA]</scope>
    <source>
        <strain evidence="2 3">FBKL4.011</strain>
    </source>
</reference>
<dbReference type="InterPro" id="IPR004155">
    <property type="entry name" value="PBS_lyase_HEAT"/>
</dbReference>
<dbReference type="SMART" id="SM00567">
    <property type="entry name" value="EZ_HEAT"/>
    <property type="match status" value="1"/>
</dbReference>
<dbReference type="InterPro" id="IPR016024">
    <property type="entry name" value="ARM-type_fold"/>
</dbReference>